<keyword evidence="3" id="KW-1185">Reference proteome</keyword>
<dbReference type="PANTHER" id="PTHR31175:SF82">
    <property type="entry name" value="AUXIN-RESPONSIVE PROTEIN SAUR65"/>
    <property type="match status" value="1"/>
</dbReference>
<comment type="caution">
    <text evidence="2">The sequence shown here is derived from an EMBL/GenBank/DDBJ whole genome shotgun (WGS) entry which is preliminary data.</text>
</comment>
<evidence type="ECO:0000256" key="1">
    <source>
        <dbReference type="ARBA" id="ARBA00006974"/>
    </source>
</evidence>
<dbReference type="Proteomes" id="UP000634136">
    <property type="component" value="Unassembled WGS sequence"/>
</dbReference>
<accession>A0A834W3V9</accession>
<reference evidence="2" key="1">
    <citation type="submission" date="2020-09" db="EMBL/GenBank/DDBJ databases">
        <title>Genome-Enabled Discovery of Anthraquinone Biosynthesis in Senna tora.</title>
        <authorList>
            <person name="Kang S.-H."/>
            <person name="Pandey R.P."/>
            <person name="Lee C.-M."/>
            <person name="Sim J.-S."/>
            <person name="Jeong J.-T."/>
            <person name="Choi B.-S."/>
            <person name="Jung M."/>
            <person name="Ginzburg D."/>
            <person name="Zhao K."/>
            <person name="Won S.Y."/>
            <person name="Oh T.-J."/>
            <person name="Yu Y."/>
            <person name="Kim N.-H."/>
            <person name="Lee O.R."/>
            <person name="Lee T.-H."/>
            <person name="Bashyal P."/>
            <person name="Kim T.-S."/>
            <person name="Lee W.-H."/>
            <person name="Kawkins C."/>
            <person name="Kim C.-K."/>
            <person name="Kim J.S."/>
            <person name="Ahn B.O."/>
            <person name="Rhee S.Y."/>
            <person name="Sohng J.K."/>
        </authorList>
    </citation>
    <scope>NUCLEOTIDE SEQUENCE</scope>
    <source>
        <tissue evidence="2">Leaf</tissue>
    </source>
</reference>
<dbReference type="InterPro" id="IPR003676">
    <property type="entry name" value="SAUR_fam"/>
</dbReference>
<dbReference type="GO" id="GO:0009733">
    <property type="term" value="P:response to auxin"/>
    <property type="evidence" value="ECO:0007669"/>
    <property type="project" value="InterPro"/>
</dbReference>
<dbReference type="OrthoDB" id="1936278at2759"/>
<dbReference type="PANTHER" id="PTHR31175">
    <property type="entry name" value="AUXIN-RESPONSIVE FAMILY PROTEIN"/>
    <property type="match status" value="1"/>
</dbReference>
<sequence length="120" mass="13702">MEKKTGDETRNDDEEGTLVVYSIDERRFEVPLEYLKSEIFQELFKMAEEEFGFLSNNGPARLTSDAALIEKKKPVLFTTVEETSKWVLICSNLSDKNKLFKSFNDSKTFTSAVNIAFTGL</sequence>
<protein>
    <submittedName>
        <fullName evidence="2">Auxin-responsive protein SAUR64-like</fullName>
    </submittedName>
</protein>
<evidence type="ECO:0000313" key="2">
    <source>
        <dbReference type="EMBL" id="KAF7808490.1"/>
    </source>
</evidence>
<proteinExistence type="inferred from homology"/>
<gene>
    <name evidence="2" type="ORF">G2W53_035233</name>
</gene>
<dbReference type="EMBL" id="JAAIUW010000011">
    <property type="protein sequence ID" value="KAF7808490.1"/>
    <property type="molecule type" value="Genomic_DNA"/>
</dbReference>
<comment type="similarity">
    <text evidence="1">Belongs to the ARG7 family.</text>
</comment>
<dbReference type="AlphaFoldDB" id="A0A834W3V9"/>
<evidence type="ECO:0000313" key="3">
    <source>
        <dbReference type="Proteomes" id="UP000634136"/>
    </source>
</evidence>
<name>A0A834W3V9_9FABA</name>
<organism evidence="2 3">
    <name type="scientific">Senna tora</name>
    <dbReference type="NCBI Taxonomy" id="362788"/>
    <lineage>
        <taxon>Eukaryota</taxon>
        <taxon>Viridiplantae</taxon>
        <taxon>Streptophyta</taxon>
        <taxon>Embryophyta</taxon>
        <taxon>Tracheophyta</taxon>
        <taxon>Spermatophyta</taxon>
        <taxon>Magnoliopsida</taxon>
        <taxon>eudicotyledons</taxon>
        <taxon>Gunneridae</taxon>
        <taxon>Pentapetalae</taxon>
        <taxon>rosids</taxon>
        <taxon>fabids</taxon>
        <taxon>Fabales</taxon>
        <taxon>Fabaceae</taxon>
        <taxon>Caesalpinioideae</taxon>
        <taxon>Cassia clade</taxon>
        <taxon>Senna</taxon>
    </lineage>
</organism>
<dbReference type="Pfam" id="PF02519">
    <property type="entry name" value="Auxin_inducible"/>
    <property type="match status" value="1"/>
</dbReference>